<comment type="caution">
    <text evidence="1">The sequence shown here is derived from an EMBL/GenBank/DDBJ whole genome shotgun (WGS) entry which is preliminary data.</text>
</comment>
<keyword evidence="2" id="KW-1185">Reference proteome</keyword>
<evidence type="ECO:0000313" key="2">
    <source>
        <dbReference type="Proteomes" id="UP001359485"/>
    </source>
</evidence>
<name>A0ABR1AMH4_POLSC</name>
<dbReference type="EMBL" id="JAWJWF010000047">
    <property type="protein sequence ID" value="KAK6622485.1"/>
    <property type="molecule type" value="Genomic_DNA"/>
</dbReference>
<dbReference type="Proteomes" id="UP001359485">
    <property type="component" value="Unassembled WGS sequence"/>
</dbReference>
<sequence length="115" mass="12956">MIFCEFGHVAAFHTYMRHKFGILQLDGMICTLDYKEIMMKVKDTTKASKSVTKVKHSLRLLIYAETFCGGQETVADFNCINQEMRSLTRFAEVAGYSFSRSRANSASATDISGHL</sequence>
<evidence type="ECO:0000313" key="1">
    <source>
        <dbReference type="EMBL" id="KAK6622485.1"/>
    </source>
</evidence>
<organism evidence="1 2">
    <name type="scientific">Polyplax serrata</name>
    <name type="common">Common mouse louse</name>
    <dbReference type="NCBI Taxonomy" id="468196"/>
    <lineage>
        <taxon>Eukaryota</taxon>
        <taxon>Metazoa</taxon>
        <taxon>Ecdysozoa</taxon>
        <taxon>Arthropoda</taxon>
        <taxon>Hexapoda</taxon>
        <taxon>Insecta</taxon>
        <taxon>Pterygota</taxon>
        <taxon>Neoptera</taxon>
        <taxon>Paraneoptera</taxon>
        <taxon>Psocodea</taxon>
        <taxon>Troctomorpha</taxon>
        <taxon>Phthiraptera</taxon>
        <taxon>Anoplura</taxon>
        <taxon>Polyplacidae</taxon>
        <taxon>Polyplax</taxon>
    </lineage>
</organism>
<reference evidence="1 2" key="1">
    <citation type="submission" date="2023-09" db="EMBL/GenBank/DDBJ databases">
        <title>Genomes of two closely related lineages of the louse Polyplax serrata with different host specificities.</title>
        <authorList>
            <person name="Martinu J."/>
            <person name="Tarabai H."/>
            <person name="Stefka J."/>
            <person name="Hypsa V."/>
        </authorList>
    </citation>
    <scope>NUCLEOTIDE SEQUENCE [LARGE SCALE GENOMIC DNA]</scope>
    <source>
        <strain evidence="1">98ZLc_SE</strain>
    </source>
</reference>
<proteinExistence type="predicted"/>
<protein>
    <submittedName>
        <fullName evidence="1">Uncharacterized protein</fullName>
    </submittedName>
</protein>
<accession>A0ABR1AMH4</accession>
<gene>
    <name evidence="1" type="ORF">RUM44_002297</name>
</gene>